<dbReference type="EMBL" id="ML208543">
    <property type="protein sequence ID" value="TFK63043.1"/>
    <property type="molecule type" value="Genomic_DNA"/>
</dbReference>
<keyword evidence="2" id="KW-1185">Reference proteome</keyword>
<reference evidence="1 2" key="1">
    <citation type="journal article" date="2019" name="Nat. Ecol. Evol.">
        <title>Megaphylogeny resolves global patterns of mushroom evolution.</title>
        <authorList>
            <person name="Varga T."/>
            <person name="Krizsan K."/>
            <person name="Foldi C."/>
            <person name="Dima B."/>
            <person name="Sanchez-Garcia M."/>
            <person name="Sanchez-Ramirez S."/>
            <person name="Szollosi G.J."/>
            <person name="Szarkandi J.G."/>
            <person name="Papp V."/>
            <person name="Albert L."/>
            <person name="Andreopoulos W."/>
            <person name="Angelini C."/>
            <person name="Antonin V."/>
            <person name="Barry K.W."/>
            <person name="Bougher N.L."/>
            <person name="Buchanan P."/>
            <person name="Buyck B."/>
            <person name="Bense V."/>
            <person name="Catcheside P."/>
            <person name="Chovatia M."/>
            <person name="Cooper J."/>
            <person name="Damon W."/>
            <person name="Desjardin D."/>
            <person name="Finy P."/>
            <person name="Geml J."/>
            <person name="Haridas S."/>
            <person name="Hughes K."/>
            <person name="Justo A."/>
            <person name="Karasinski D."/>
            <person name="Kautmanova I."/>
            <person name="Kiss B."/>
            <person name="Kocsube S."/>
            <person name="Kotiranta H."/>
            <person name="LaButti K.M."/>
            <person name="Lechner B.E."/>
            <person name="Liimatainen K."/>
            <person name="Lipzen A."/>
            <person name="Lukacs Z."/>
            <person name="Mihaltcheva S."/>
            <person name="Morgado L.N."/>
            <person name="Niskanen T."/>
            <person name="Noordeloos M.E."/>
            <person name="Ohm R.A."/>
            <person name="Ortiz-Santana B."/>
            <person name="Ovrebo C."/>
            <person name="Racz N."/>
            <person name="Riley R."/>
            <person name="Savchenko A."/>
            <person name="Shiryaev A."/>
            <person name="Soop K."/>
            <person name="Spirin V."/>
            <person name="Szebenyi C."/>
            <person name="Tomsovsky M."/>
            <person name="Tulloss R.E."/>
            <person name="Uehling J."/>
            <person name="Grigoriev I.V."/>
            <person name="Vagvolgyi C."/>
            <person name="Papp T."/>
            <person name="Martin F.M."/>
            <person name="Miettinen O."/>
            <person name="Hibbett D.S."/>
            <person name="Nagy L.G."/>
        </authorList>
    </citation>
    <scope>NUCLEOTIDE SEQUENCE [LARGE SCALE GENOMIC DNA]</scope>
    <source>
        <strain evidence="1 2">NL-1719</strain>
    </source>
</reference>
<accession>A0ACD3ABL2</accession>
<sequence>MDEPVEYASLVEQDSEDDIDWEEVQVPEHQGIEITINFSTKADSNSNTKKGISYAERLLRIDCHKIHTITLLANARVRNKWINDELLHARLLSLTPLPLQNAFAMIHKSRVPDQNQRGRMFEGSVRNLAEWWSMTYFEVAPEGHIRNRTFDEVQLQMVAKGFVASEGSEAKVEEIADLETLQDILDEDGEKIRGSKSLMKHALMASGSRDTSAQLFTALCRALGIPARLVVSLQSVPWKSSIGKPRPAYGKKGKGKADANEGTEDKKLVDVRLPPNPRRLSNNDQVKGKGKAKGDEDSTPDDEQQPQKSEKAKGKEKAKPIIKLRKSRPSGKKLGSASGASTPRSSSLPPAPTASDPLVTPPVFWTEVFSRPDARWIPVDPIRGLVNKRKIFDPTPQAPGPSQAPKSVSIISSHLNATKPPRQGLPRGVRQDNRMLYVLAFEEDGYARDVTRRYAREYGAKVAKAQGGNINGGGKGRAVWWESVVAQVTRPYRLHRDDVEDEELNTAQLLEGMPTTMAGFKDHPLYVLTRHLKQNQTLHPPPPETRELGKFRGEPVYSRSAVVSLKTSENWLRSEGRMIKSGCQPLKFVKLRPGTVNRMRELEVLKDGLKEAGSSDGANGGEMMQGLYARNQTEIYQPPPVIDGIVPKNNFGNVDLYVPSMLPNGAVHIPYKGIAKIARKLGFDYGEAVTGFEFKKRRAFPVIEGIVVAKENEAVLLEAYWEAQQDAEEKARIKREERVIKRWTRLIHGLRVRKRLQEQYARPENDQPAGPSTNAKDSSHQDGDSGESSEVEKAGGGFLVEAGDVVQAFHLPRQQLIPTSAPPSSPTIKDRRPSPTPPIQHRDEDPRDPSPVLDFETMDVDPENLPDIPTAPDPNLIPKTMQELAEAAEARQGQDDASTMEVEELPDLNKSNTQSSPPPLQSRGNRGKSTPGGHGRGGRRAPKARSTRVDVARASGPSFSKSKGATTLAANESGKGKGTRRASARKRRRNEDESDLEDEMTAEDVNGDDDAAGVAATPSSSVKRARKALAETPAPSTRTLRPRKAKDTSKTLQVKELDQMLDTME</sequence>
<dbReference type="Proteomes" id="UP000308600">
    <property type="component" value="Unassembled WGS sequence"/>
</dbReference>
<protein>
    <submittedName>
        <fullName evidence="1">Rad4-domain-containing protein</fullName>
    </submittedName>
</protein>
<gene>
    <name evidence="1" type="ORF">BDN72DRAFT_882314</name>
</gene>
<evidence type="ECO:0000313" key="2">
    <source>
        <dbReference type="Proteomes" id="UP000308600"/>
    </source>
</evidence>
<evidence type="ECO:0000313" key="1">
    <source>
        <dbReference type="EMBL" id="TFK63043.1"/>
    </source>
</evidence>
<organism evidence="1 2">
    <name type="scientific">Pluteus cervinus</name>
    <dbReference type="NCBI Taxonomy" id="181527"/>
    <lineage>
        <taxon>Eukaryota</taxon>
        <taxon>Fungi</taxon>
        <taxon>Dikarya</taxon>
        <taxon>Basidiomycota</taxon>
        <taxon>Agaricomycotina</taxon>
        <taxon>Agaricomycetes</taxon>
        <taxon>Agaricomycetidae</taxon>
        <taxon>Agaricales</taxon>
        <taxon>Pluteineae</taxon>
        <taxon>Pluteaceae</taxon>
        <taxon>Pluteus</taxon>
    </lineage>
</organism>
<proteinExistence type="predicted"/>
<name>A0ACD3ABL2_9AGAR</name>